<evidence type="ECO:0000259" key="4">
    <source>
        <dbReference type="Pfam" id="PF13193"/>
    </source>
</evidence>
<dbReference type="GO" id="GO:0006629">
    <property type="term" value="P:lipid metabolic process"/>
    <property type="evidence" value="ECO:0007669"/>
    <property type="project" value="UniProtKB-KW"/>
</dbReference>
<gene>
    <name evidence="5" type="primary">ACSF2</name>
    <name evidence="5" type="ORF">BLAG_LOCUS10879</name>
</gene>
<dbReference type="PANTHER" id="PTHR42814">
    <property type="entry name" value="AMP-BINDING DOMAIN-CONTAINING PROTEIN"/>
    <property type="match status" value="1"/>
</dbReference>
<dbReference type="InterPro" id="IPR020845">
    <property type="entry name" value="AMP-binding_CS"/>
</dbReference>
<feature type="domain" description="AMP-binding enzyme C-terminal" evidence="4">
    <location>
        <begin position="449"/>
        <end position="521"/>
    </location>
</feature>
<evidence type="ECO:0000256" key="1">
    <source>
        <dbReference type="ARBA" id="ARBA00006432"/>
    </source>
</evidence>
<dbReference type="InterPro" id="IPR042099">
    <property type="entry name" value="ANL_N_sf"/>
</dbReference>
<dbReference type="OrthoDB" id="10253869at2759"/>
<dbReference type="Pfam" id="PF13193">
    <property type="entry name" value="AMP-binding_C"/>
    <property type="match status" value="1"/>
</dbReference>
<dbReference type="PROSITE" id="PS00455">
    <property type="entry name" value="AMP_BINDING"/>
    <property type="match status" value="1"/>
</dbReference>
<dbReference type="Gene3D" id="3.40.50.12780">
    <property type="entry name" value="N-terminal domain of ligase-like"/>
    <property type="match status" value="1"/>
</dbReference>
<dbReference type="EMBL" id="OV696703">
    <property type="protein sequence ID" value="CAH1249968.1"/>
    <property type="molecule type" value="Genomic_DNA"/>
</dbReference>
<organism evidence="5 6">
    <name type="scientific">Branchiostoma lanceolatum</name>
    <name type="common">Common lancelet</name>
    <name type="synonym">Amphioxus lanceolatum</name>
    <dbReference type="NCBI Taxonomy" id="7740"/>
    <lineage>
        <taxon>Eukaryota</taxon>
        <taxon>Metazoa</taxon>
        <taxon>Chordata</taxon>
        <taxon>Cephalochordata</taxon>
        <taxon>Leptocardii</taxon>
        <taxon>Amphioxiformes</taxon>
        <taxon>Branchiostomatidae</taxon>
        <taxon>Branchiostoma</taxon>
    </lineage>
</organism>
<keyword evidence="2" id="KW-0443">Lipid metabolism</keyword>
<dbReference type="PANTHER" id="PTHR42814:SF3">
    <property type="entry name" value="BETA-N-ACETYLHEXOSAMINIDASE"/>
    <property type="match status" value="1"/>
</dbReference>
<sequence>MSYSRGPTNEPLVEMTFGQHLDDVAARWPDTEAYVFKKTGSRITFANIQEKANRLAAGLKAIGTGRGDVVAWLTGHREEWIYLYFAVAKLGAIAAGVKVLVMGDIPGVEQTDGTIPYLCKLFPEVKTAKRGMLQIERSPKLTSIIILGDNKEGIGAYTLDEVQMMGNDEKLIAEVTTLQNQLSCHDTFLLGFSSGSTGQPKCAELGTYGLYNATRMATRILTVLRIPSEGSSLYPYLSSPYAVAFPLFLPGFRFVIPVSTSPSSVEIMKTVQEERCLAIWLFVKDFHDLLHDPHLGDYDLSSLRGVNIGGNVLSTSLLDRATEVLPKAKVRVGYGMTEFLGVASTIADVVGEGKGATVGKLAPHVEMQLVDKDGRVVPLGQEGEVCVRGFSMFKRYRGDEEKTAKAMTADGWYKTGDLGVLDEQGVLKLYGRISDMIIRNAYNVHPSVVEAPLAKHPKVQDVRVVSVPDPASVEEICACIILKEGQSADSDEMKTFCVEIGMVPTDMPGYFIFLDTFPTTSTLQKVDRKKLQLIAMEKLCLMEEA</sequence>
<protein>
    <submittedName>
        <fullName evidence="5">ACSF2 protein</fullName>
    </submittedName>
</protein>
<reference evidence="5" key="1">
    <citation type="submission" date="2022-01" db="EMBL/GenBank/DDBJ databases">
        <authorList>
            <person name="Braso-Vives M."/>
        </authorList>
    </citation>
    <scope>NUCLEOTIDE SEQUENCE</scope>
</reference>
<evidence type="ECO:0000313" key="5">
    <source>
        <dbReference type="EMBL" id="CAH1249968.1"/>
    </source>
</evidence>
<evidence type="ECO:0000256" key="2">
    <source>
        <dbReference type="ARBA" id="ARBA00023098"/>
    </source>
</evidence>
<evidence type="ECO:0000313" key="6">
    <source>
        <dbReference type="Proteomes" id="UP000838412"/>
    </source>
</evidence>
<evidence type="ECO:0000259" key="3">
    <source>
        <dbReference type="Pfam" id="PF00501"/>
    </source>
</evidence>
<dbReference type="InterPro" id="IPR045851">
    <property type="entry name" value="AMP-bd_C_sf"/>
</dbReference>
<dbReference type="Proteomes" id="UP000838412">
    <property type="component" value="Chromosome 18"/>
</dbReference>
<dbReference type="InterPro" id="IPR025110">
    <property type="entry name" value="AMP-bd_C"/>
</dbReference>
<dbReference type="AlphaFoldDB" id="A0A8K0EGF1"/>
<accession>A0A8K0EGF1</accession>
<feature type="domain" description="AMP-dependent synthetase/ligase" evidence="3">
    <location>
        <begin position="22"/>
        <end position="396"/>
    </location>
</feature>
<comment type="similarity">
    <text evidence="1">Belongs to the ATP-dependent AMP-binding enzyme family.</text>
</comment>
<proteinExistence type="inferred from homology"/>
<dbReference type="Pfam" id="PF00501">
    <property type="entry name" value="AMP-binding"/>
    <property type="match status" value="1"/>
</dbReference>
<dbReference type="SUPFAM" id="SSF56801">
    <property type="entry name" value="Acetyl-CoA synthetase-like"/>
    <property type="match status" value="1"/>
</dbReference>
<keyword evidence="6" id="KW-1185">Reference proteome</keyword>
<dbReference type="InterPro" id="IPR000873">
    <property type="entry name" value="AMP-dep_synth/lig_dom"/>
</dbReference>
<dbReference type="Gene3D" id="3.30.300.30">
    <property type="match status" value="1"/>
</dbReference>
<name>A0A8K0EGF1_BRALA</name>